<sequence length="699" mass="78977">MSFPKGPRFAPEHVNDVPGPGSYNLCQESQLDVYKRGAFLEKADRFSKDAPSEVPGPGAYNTGTGKPDSKPNAKPPANLGDRYAILQRKVEDLERIHNDGKKAHQTEVERLKLELSRSQKTNAENSDRLEKQKKQNVILEARIQDLKKTASTEQGELKDLRVKLRMSEHERTQLAGKQGEAGDLRKALQSLESRRRDEVRERDRAIADLEKSIAAEKKRREVAEARLQELQGRGNAELGAVQTKVQSLQAQLTRSQEETEQAAQSLAARDADASAKQSSLLDQLERHRLVLLRAAEEYGRLAAETVSATLHAQLKHEHGVLQMRTWRVERKLANAESQLKDIVNLIHNEYNTKALLECEIRDLREECDFYRRMLPDRPLDIPQLGPLYDALATAMRDLHEEQLFVSQSDNLLATNLAEFYRRTWDELSAAYLTINAELDRENLASRDLRVQLSGALEGKETLEAEFANVQEERNNLANQLATAERIADELKTSAANAEQQSAEIERKLTATTRASEAAASNNKKVVQQLTETVKKSRMAEEGLRAEIEILTTELAESDQFQAAYYSLSDEIKSLIARKELAEGEAEQLSRFNAEILGHQNPAQRIMYVDRIRREMAEIKHKLALTETECESVASQNTELIRELQMYKSVSVPVESKPRTIVTRISRPPLVPLNSNTPAVININRELKDVEKIEDFSFAI</sequence>
<evidence type="ECO:0000313" key="4">
    <source>
        <dbReference type="Proteomes" id="UP001218218"/>
    </source>
</evidence>
<feature type="region of interest" description="Disordered" evidence="2">
    <location>
        <begin position="1"/>
        <end position="21"/>
    </location>
</feature>
<dbReference type="AlphaFoldDB" id="A0AAD7A0H6"/>
<feature type="region of interest" description="Disordered" evidence="2">
    <location>
        <begin position="251"/>
        <end position="270"/>
    </location>
</feature>
<keyword evidence="4" id="KW-1185">Reference proteome</keyword>
<feature type="coiled-coil region" evidence="1">
    <location>
        <begin position="346"/>
        <end position="373"/>
    </location>
</feature>
<proteinExistence type="predicted"/>
<dbReference type="EMBL" id="JARIHO010000020">
    <property type="protein sequence ID" value="KAJ7346535.1"/>
    <property type="molecule type" value="Genomic_DNA"/>
</dbReference>
<comment type="caution">
    <text evidence="3">The sequence shown here is derived from an EMBL/GenBank/DDBJ whole genome shotgun (WGS) entry which is preliminary data.</text>
</comment>
<gene>
    <name evidence="3" type="ORF">DFH08DRAFT_193064</name>
</gene>
<organism evidence="3 4">
    <name type="scientific">Mycena albidolilacea</name>
    <dbReference type="NCBI Taxonomy" id="1033008"/>
    <lineage>
        <taxon>Eukaryota</taxon>
        <taxon>Fungi</taxon>
        <taxon>Dikarya</taxon>
        <taxon>Basidiomycota</taxon>
        <taxon>Agaricomycotina</taxon>
        <taxon>Agaricomycetes</taxon>
        <taxon>Agaricomycetidae</taxon>
        <taxon>Agaricales</taxon>
        <taxon>Marasmiineae</taxon>
        <taxon>Mycenaceae</taxon>
        <taxon>Mycena</taxon>
    </lineage>
</organism>
<feature type="region of interest" description="Disordered" evidence="2">
    <location>
        <begin position="44"/>
        <end position="80"/>
    </location>
</feature>
<feature type="compositionally biased region" description="Basic and acidic residues" evidence="2">
    <location>
        <begin position="95"/>
        <end position="117"/>
    </location>
</feature>
<protein>
    <submittedName>
        <fullName evidence="3">Uncharacterized protein</fullName>
    </submittedName>
</protein>
<feature type="region of interest" description="Disordered" evidence="2">
    <location>
        <begin position="95"/>
        <end position="132"/>
    </location>
</feature>
<keyword evidence="1" id="KW-0175">Coiled coil</keyword>
<feature type="compositionally biased region" description="Low complexity" evidence="2">
    <location>
        <begin position="261"/>
        <end position="270"/>
    </location>
</feature>
<evidence type="ECO:0000313" key="3">
    <source>
        <dbReference type="EMBL" id="KAJ7346535.1"/>
    </source>
</evidence>
<dbReference type="Proteomes" id="UP001218218">
    <property type="component" value="Unassembled WGS sequence"/>
</dbReference>
<reference evidence="3" key="1">
    <citation type="submission" date="2023-03" db="EMBL/GenBank/DDBJ databases">
        <title>Massive genome expansion in bonnet fungi (Mycena s.s.) driven by repeated elements and novel gene families across ecological guilds.</title>
        <authorList>
            <consortium name="Lawrence Berkeley National Laboratory"/>
            <person name="Harder C.B."/>
            <person name="Miyauchi S."/>
            <person name="Viragh M."/>
            <person name="Kuo A."/>
            <person name="Thoen E."/>
            <person name="Andreopoulos B."/>
            <person name="Lu D."/>
            <person name="Skrede I."/>
            <person name="Drula E."/>
            <person name="Henrissat B."/>
            <person name="Morin E."/>
            <person name="Kohler A."/>
            <person name="Barry K."/>
            <person name="LaButti K."/>
            <person name="Morin E."/>
            <person name="Salamov A."/>
            <person name="Lipzen A."/>
            <person name="Mereny Z."/>
            <person name="Hegedus B."/>
            <person name="Baldrian P."/>
            <person name="Stursova M."/>
            <person name="Weitz H."/>
            <person name="Taylor A."/>
            <person name="Grigoriev I.V."/>
            <person name="Nagy L.G."/>
            <person name="Martin F."/>
            <person name="Kauserud H."/>
        </authorList>
    </citation>
    <scope>NUCLEOTIDE SEQUENCE</scope>
    <source>
        <strain evidence="3">CBHHK002</strain>
    </source>
</reference>
<name>A0AAD7A0H6_9AGAR</name>
<evidence type="ECO:0000256" key="2">
    <source>
        <dbReference type="SAM" id="MobiDB-lite"/>
    </source>
</evidence>
<accession>A0AAD7A0H6</accession>
<evidence type="ECO:0000256" key="1">
    <source>
        <dbReference type="SAM" id="Coils"/>
    </source>
</evidence>
<feature type="coiled-coil region" evidence="1">
    <location>
        <begin position="452"/>
        <end position="514"/>
    </location>
</feature>